<proteinExistence type="predicted"/>
<sequence length="105" mass="12263">MTCLFALHRIRAIHAGTNMLLNCVGREESVSFPLRRWNFQFYPELLVDILHFHLWAEEERKLRIIAREWSCCSLLDPNIQDTCNLSAANGLSDHNRRRKSGHSSK</sequence>
<evidence type="ECO:0000313" key="2">
    <source>
        <dbReference type="Proteomes" id="UP001603857"/>
    </source>
</evidence>
<name>A0ABD1LB25_9FABA</name>
<reference evidence="1 2" key="1">
    <citation type="submission" date="2024-08" db="EMBL/GenBank/DDBJ databases">
        <title>Insights into the chromosomal genome structure of Flemingia macrophylla.</title>
        <authorList>
            <person name="Ding Y."/>
            <person name="Zhao Y."/>
            <person name="Bi W."/>
            <person name="Wu M."/>
            <person name="Zhao G."/>
            <person name="Gong Y."/>
            <person name="Li W."/>
            <person name="Zhang P."/>
        </authorList>
    </citation>
    <scope>NUCLEOTIDE SEQUENCE [LARGE SCALE GENOMIC DNA]</scope>
    <source>
        <strain evidence="1">DYQJB</strain>
        <tissue evidence="1">Leaf</tissue>
    </source>
</reference>
<organism evidence="1 2">
    <name type="scientific">Flemingia macrophylla</name>
    <dbReference type="NCBI Taxonomy" id="520843"/>
    <lineage>
        <taxon>Eukaryota</taxon>
        <taxon>Viridiplantae</taxon>
        <taxon>Streptophyta</taxon>
        <taxon>Embryophyta</taxon>
        <taxon>Tracheophyta</taxon>
        <taxon>Spermatophyta</taxon>
        <taxon>Magnoliopsida</taxon>
        <taxon>eudicotyledons</taxon>
        <taxon>Gunneridae</taxon>
        <taxon>Pentapetalae</taxon>
        <taxon>rosids</taxon>
        <taxon>fabids</taxon>
        <taxon>Fabales</taxon>
        <taxon>Fabaceae</taxon>
        <taxon>Papilionoideae</taxon>
        <taxon>50 kb inversion clade</taxon>
        <taxon>NPAAA clade</taxon>
        <taxon>indigoferoid/millettioid clade</taxon>
        <taxon>Phaseoleae</taxon>
        <taxon>Flemingia</taxon>
    </lineage>
</organism>
<dbReference type="AlphaFoldDB" id="A0ABD1LB25"/>
<dbReference type="EMBL" id="JBGMDY010000010">
    <property type="protein sequence ID" value="KAL2320726.1"/>
    <property type="molecule type" value="Genomic_DNA"/>
</dbReference>
<comment type="caution">
    <text evidence="1">The sequence shown here is derived from an EMBL/GenBank/DDBJ whole genome shotgun (WGS) entry which is preliminary data.</text>
</comment>
<accession>A0ABD1LB25</accession>
<dbReference type="Proteomes" id="UP001603857">
    <property type="component" value="Unassembled WGS sequence"/>
</dbReference>
<keyword evidence="2" id="KW-1185">Reference proteome</keyword>
<evidence type="ECO:0000313" key="1">
    <source>
        <dbReference type="EMBL" id="KAL2320726.1"/>
    </source>
</evidence>
<gene>
    <name evidence="1" type="ORF">Fmac_029695</name>
</gene>
<protein>
    <submittedName>
        <fullName evidence="1">Uncharacterized protein</fullName>
    </submittedName>
</protein>